<dbReference type="AlphaFoldDB" id="A0AAD5LTK3"/>
<feature type="compositionally biased region" description="Polar residues" evidence="1">
    <location>
        <begin position="44"/>
        <end position="56"/>
    </location>
</feature>
<evidence type="ECO:0000256" key="2">
    <source>
        <dbReference type="SAM" id="SignalP"/>
    </source>
</evidence>
<evidence type="ECO:0000256" key="1">
    <source>
        <dbReference type="SAM" id="MobiDB-lite"/>
    </source>
</evidence>
<name>A0AAD5LTK3_PYTIN</name>
<protein>
    <recommendedName>
        <fullName evidence="5">RxLR effector protein</fullName>
    </recommendedName>
</protein>
<gene>
    <name evidence="3" type="ORF">P43SY_005968</name>
</gene>
<sequence>MCPLRYILLLLSLLVAMIGFSQAMAEADQISHVPHEEEEEENTVSKNGRLSSSRKPQSTFRTLVDMLNGKYLYDAWRATQSRSTLKTA</sequence>
<organism evidence="3 4">
    <name type="scientific">Pythium insidiosum</name>
    <name type="common">Pythiosis disease agent</name>
    <dbReference type="NCBI Taxonomy" id="114742"/>
    <lineage>
        <taxon>Eukaryota</taxon>
        <taxon>Sar</taxon>
        <taxon>Stramenopiles</taxon>
        <taxon>Oomycota</taxon>
        <taxon>Peronosporomycetes</taxon>
        <taxon>Pythiales</taxon>
        <taxon>Pythiaceae</taxon>
        <taxon>Pythium</taxon>
    </lineage>
</organism>
<evidence type="ECO:0008006" key="5">
    <source>
        <dbReference type="Google" id="ProtNLM"/>
    </source>
</evidence>
<feature type="chain" id="PRO_5042243889" description="RxLR effector protein" evidence="2">
    <location>
        <begin position="24"/>
        <end position="88"/>
    </location>
</feature>
<dbReference type="EMBL" id="JAKCXM010000550">
    <property type="protein sequence ID" value="KAJ0392948.1"/>
    <property type="molecule type" value="Genomic_DNA"/>
</dbReference>
<comment type="caution">
    <text evidence="3">The sequence shown here is derived from an EMBL/GenBank/DDBJ whole genome shotgun (WGS) entry which is preliminary data.</text>
</comment>
<feature type="region of interest" description="Disordered" evidence="1">
    <location>
        <begin position="31"/>
        <end position="56"/>
    </location>
</feature>
<evidence type="ECO:0000313" key="3">
    <source>
        <dbReference type="EMBL" id="KAJ0392948.1"/>
    </source>
</evidence>
<feature type="signal peptide" evidence="2">
    <location>
        <begin position="1"/>
        <end position="23"/>
    </location>
</feature>
<dbReference type="Proteomes" id="UP001209570">
    <property type="component" value="Unassembled WGS sequence"/>
</dbReference>
<keyword evidence="4" id="KW-1185">Reference proteome</keyword>
<proteinExistence type="predicted"/>
<evidence type="ECO:0000313" key="4">
    <source>
        <dbReference type="Proteomes" id="UP001209570"/>
    </source>
</evidence>
<accession>A0AAD5LTK3</accession>
<reference evidence="3" key="1">
    <citation type="submission" date="2021-12" db="EMBL/GenBank/DDBJ databases">
        <title>Prjna785345.</title>
        <authorList>
            <person name="Rujirawat T."/>
            <person name="Krajaejun T."/>
        </authorList>
    </citation>
    <scope>NUCLEOTIDE SEQUENCE</scope>
    <source>
        <strain evidence="3">Pi057C3</strain>
    </source>
</reference>
<keyword evidence="2" id="KW-0732">Signal</keyword>